<dbReference type="EMBL" id="CAJNOC010000661">
    <property type="protein sequence ID" value="CAF0788759.1"/>
    <property type="molecule type" value="Genomic_DNA"/>
</dbReference>
<keyword evidence="2" id="KW-0964">Secreted</keyword>
<reference evidence="6" key="1">
    <citation type="submission" date="2021-02" db="EMBL/GenBank/DDBJ databases">
        <authorList>
            <person name="Nowell W R."/>
        </authorList>
    </citation>
    <scope>NUCLEOTIDE SEQUENCE</scope>
    <source>
        <strain evidence="6">Ploen Becks lab</strain>
    </source>
</reference>
<dbReference type="AlphaFoldDB" id="A0A813S2W7"/>
<dbReference type="InterPro" id="IPR019791">
    <property type="entry name" value="Haem_peroxidase_animal"/>
</dbReference>
<evidence type="ECO:0000256" key="4">
    <source>
        <dbReference type="PIRSR" id="PIRSR619791-2"/>
    </source>
</evidence>
<gene>
    <name evidence="6" type="ORF">OXX778_LOCUS5857</name>
</gene>
<name>A0A813S2W7_9BILA</name>
<dbReference type="Pfam" id="PF03098">
    <property type="entry name" value="An_peroxidase"/>
    <property type="match status" value="1"/>
</dbReference>
<comment type="caution">
    <text evidence="6">The sequence shown here is derived from an EMBL/GenBank/DDBJ whole genome shotgun (WGS) entry which is preliminary data.</text>
</comment>
<keyword evidence="7" id="KW-1185">Reference proteome</keyword>
<dbReference type="GO" id="GO:0004601">
    <property type="term" value="F:peroxidase activity"/>
    <property type="evidence" value="ECO:0007669"/>
    <property type="project" value="InterPro"/>
</dbReference>
<feature type="binding site" description="axial binding residue" evidence="4">
    <location>
        <position position="451"/>
    </location>
    <ligand>
        <name>heme b</name>
        <dbReference type="ChEBI" id="CHEBI:60344"/>
    </ligand>
    <ligandPart>
        <name>Fe</name>
        <dbReference type="ChEBI" id="CHEBI:18248"/>
    </ligandPart>
</feature>
<dbReference type="InterPro" id="IPR010255">
    <property type="entry name" value="Haem_peroxidase_sf"/>
</dbReference>
<comment type="subcellular location">
    <subcellularLocation>
        <location evidence="1">Secreted</location>
    </subcellularLocation>
</comment>
<keyword evidence="4" id="KW-0479">Metal-binding</keyword>
<dbReference type="Gene3D" id="1.10.640.10">
    <property type="entry name" value="Haem peroxidase domain superfamily, animal type"/>
    <property type="match status" value="1"/>
</dbReference>
<keyword evidence="3 5" id="KW-0732">Signal</keyword>
<evidence type="ECO:0000256" key="3">
    <source>
        <dbReference type="ARBA" id="ARBA00022729"/>
    </source>
</evidence>
<dbReference type="PROSITE" id="PS50292">
    <property type="entry name" value="PEROXIDASE_3"/>
    <property type="match status" value="1"/>
</dbReference>
<dbReference type="PRINTS" id="PR00457">
    <property type="entry name" value="ANPEROXIDASE"/>
</dbReference>
<keyword evidence="4" id="KW-0349">Heme</keyword>
<evidence type="ECO:0000313" key="6">
    <source>
        <dbReference type="EMBL" id="CAF0788759.1"/>
    </source>
</evidence>
<dbReference type="PANTHER" id="PTHR11475:SF134">
    <property type="entry name" value="LD42267P"/>
    <property type="match status" value="1"/>
</dbReference>
<dbReference type="OrthoDB" id="823504at2759"/>
<dbReference type="Proteomes" id="UP000663879">
    <property type="component" value="Unassembled WGS sequence"/>
</dbReference>
<proteinExistence type="predicted"/>
<dbReference type="SUPFAM" id="SSF48113">
    <property type="entry name" value="Heme-dependent peroxidases"/>
    <property type="match status" value="1"/>
</dbReference>
<dbReference type="GO" id="GO:0005576">
    <property type="term" value="C:extracellular region"/>
    <property type="evidence" value="ECO:0007669"/>
    <property type="project" value="UniProtKB-SubCell"/>
</dbReference>
<dbReference type="GO" id="GO:0020037">
    <property type="term" value="F:heme binding"/>
    <property type="evidence" value="ECO:0007669"/>
    <property type="project" value="InterPro"/>
</dbReference>
<protein>
    <submittedName>
        <fullName evidence="6">Uncharacterized protein</fullName>
    </submittedName>
</protein>
<keyword evidence="4" id="KW-0408">Iron</keyword>
<dbReference type="GO" id="GO:0046872">
    <property type="term" value="F:metal ion binding"/>
    <property type="evidence" value="ECO:0007669"/>
    <property type="project" value="UniProtKB-KW"/>
</dbReference>
<feature type="signal peptide" evidence="5">
    <location>
        <begin position="1"/>
        <end position="20"/>
    </location>
</feature>
<dbReference type="CDD" id="cd09823">
    <property type="entry name" value="peroxinectin_like"/>
    <property type="match status" value="1"/>
</dbReference>
<evidence type="ECO:0000313" key="7">
    <source>
        <dbReference type="Proteomes" id="UP000663879"/>
    </source>
</evidence>
<dbReference type="FunFam" id="1.10.640.10:FF:000003">
    <property type="entry name" value="chorion peroxidase"/>
    <property type="match status" value="1"/>
</dbReference>
<feature type="chain" id="PRO_5032821286" evidence="5">
    <location>
        <begin position="21"/>
        <end position="712"/>
    </location>
</feature>
<evidence type="ECO:0000256" key="5">
    <source>
        <dbReference type="SAM" id="SignalP"/>
    </source>
</evidence>
<dbReference type="PANTHER" id="PTHR11475">
    <property type="entry name" value="OXIDASE/PEROXIDASE"/>
    <property type="match status" value="1"/>
</dbReference>
<evidence type="ECO:0000256" key="1">
    <source>
        <dbReference type="ARBA" id="ARBA00004613"/>
    </source>
</evidence>
<organism evidence="6 7">
    <name type="scientific">Brachionus calyciflorus</name>
    <dbReference type="NCBI Taxonomy" id="104777"/>
    <lineage>
        <taxon>Eukaryota</taxon>
        <taxon>Metazoa</taxon>
        <taxon>Spiralia</taxon>
        <taxon>Gnathifera</taxon>
        <taxon>Rotifera</taxon>
        <taxon>Eurotatoria</taxon>
        <taxon>Monogononta</taxon>
        <taxon>Pseudotrocha</taxon>
        <taxon>Ploima</taxon>
        <taxon>Brachionidae</taxon>
        <taxon>Brachionus</taxon>
    </lineage>
</organism>
<sequence length="712" mass="81360">MFKILFIYILLVIINKSINSQYVPDSYIEDAFHQAAQDLEAEYKLLDYDDLINKGSLARKKRQTDKKDPSSLHASVLKTTAESQKIHDSFKIALKASQKLKNNVTLKQTGIKLRAPPKFCPFAFEPSCTEPVKYRQIDGSCNNPGNSLLGKASTPFKRLLRTAYEDRIQEPRRTGENGQLLPNPREIALRIHDPMDTPARISHYGVIFGQFIDHDFALSAATGFGSSPLKCTCLTDNEDCINIPTPDMDMFNDQLCQVLTRSAASFDKFDCSVGAREQLNTITHWLDLSHQYGSDQTTANKLRSFIDGKLRTMNINGMEREFMPNTKTGTCVDETNEELCFEAGDTRTSQNLMLVSIHTVWVREHNRIASALKRLNPQWTDEDLYQETRRIVIAEYQNVIYKEWLPVVIGEDLMRAFGLNIMHKRYFMGYDQDVNPHLSAEFSTAAFRFGHTLLRSTLTKTDSELRPFSNLTLGNIMLRPTEAYNNGGLDSICRGLLIDPGTSFDTHFTDEIQNHLFETGAFDAQTKRFSLSSINIARGRDHGLPPYNDFRKFVGLKEAKTFDDLIEIPPNVRERLKEVYRSVNDIDAFTGATSEIPLPGSLLGPTFSDIVARQFRDLKFGDRYYYENGNNETIRFTLKQLNQIRRGTMSRIMCDNLDLKFIQRNAFEPPSNENPIVSCASLKKVNLKRWRGEPLPVRETFFSNNFNNNFFF</sequence>
<accession>A0A813S2W7</accession>
<evidence type="ECO:0000256" key="2">
    <source>
        <dbReference type="ARBA" id="ARBA00022525"/>
    </source>
</evidence>
<dbReference type="InterPro" id="IPR037120">
    <property type="entry name" value="Haem_peroxidase_sf_animal"/>
</dbReference>
<dbReference type="GO" id="GO:0006979">
    <property type="term" value="P:response to oxidative stress"/>
    <property type="evidence" value="ECO:0007669"/>
    <property type="project" value="InterPro"/>
</dbReference>